<feature type="domain" description="NADH:quinone oxidoreductase/Mrp antiporter transmembrane" evidence="10">
    <location>
        <begin position="126"/>
        <end position="422"/>
    </location>
</feature>
<keyword evidence="6" id="KW-0560">Oxidoreductase</keyword>
<feature type="transmembrane region" description="Helical" evidence="9">
    <location>
        <begin position="35"/>
        <end position="57"/>
    </location>
</feature>
<feature type="transmembrane region" description="Helical" evidence="9">
    <location>
        <begin position="372"/>
        <end position="389"/>
    </location>
</feature>
<dbReference type="EMBL" id="JAPQER010000006">
    <property type="protein sequence ID" value="MCY6485219.1"/>
    <property type="molecule type" value="Genomic_DNA"/>
</dbReference>
<feature type="transmembrane region" description="Helical" evidence="9">
    <location>
        <begin position="304"/>
        <end position="322"/>
    </location>
</feature>
<sequence>MLNNVMIVLPIVFPFVLAAIIAITKFEKDKERNLFVGTGVIFNFILTVYVFHSVKYGEIHLLKFNNFLDIYLKIDKLGVLFSLLVSILWIFTAFYSMEYMKHEGGENRFFAFFTFTLGITLGIGFSGNLITLYVFYEFLTLATFPLVIHSGTKQALQSGKKYLIYSFGGATLVLLGMLLLFSITNNLNFVPRGILSGIYQDNIKLCLGIYIAMFIGFGVKAALVPFHSWLPAAMVAPTPVSSLLHAVAVVKSGVFALIRMNFFVFGADAVKATKGNVYMSILVGITILLGSLLALNQQNLKKRLAYSTISQLGYIMLGIILLNEEALVGGLLHLINHAVIKITLFFCVGTIMYTTHKTEISQIKGIGKKMPVTMWCFAIASVSLIGIPPTNGFVSKWYLALGGLAEGKALFVAILLLSALLTALYLLPIVAVAFFKKEEGEEVVKIEEAPMKMLVPIVSITVITVLLGLFPNPVLEFIQEIVADLL</sequence>
<gene>
    <name evidence="12" type="ORF">OW763_12805</name>
</gene>
<dbReference type="InterPro" id="IPR003918">
    <property type="entry name" value="NADH_UbQ_OxRdtase"/>
</dbReference>
<dbReference type="Pfam" id="PF00361">
    <property type="entry name" value="Proton_antipo_M"/>
    <property type="match status" value="1"/>
</dbReference>
<feature type="transmembrane region" description="Helical" evidence="9">
    <location>
        <begin position="162"/>
        <end position="187"/>
    </location>
</feature>
<feature type="transmembrane region" description="Helical" evidence="9">
    <location>
        <begin position="453"/>
        <end position="470"/>
    </location>
</feature>
<evidence type="ECO:0000256" key="6">
    <source>
        <dbReference type="ARBA" id="ARBA00023002"/>
    </source>
</evidence>
<evidence type="ECO:0000313" key="12">
    <source>
        <dbReference type="EMBL" id="MCY6485219.1"/>
    </source>
</evidence>
<evidence type="ECO:0000313" key="13">
    <source>
        <dbReference type="Proteomes" id="UP001078443"/>
    </source>
</evidence>
<dbReference type="Proteomes" id="UP001078443">
    <property type="component" value="Unassembled WGS sequence"/>
</dbReference>
<feature type="transmembrane region" description="Helical" evidence="9">
    <location>
        <begin position="409"/>
        <end position="432"/>
    </location>
</feature>
<feature type="transmembrane region" description="Helical" evidence="9">
    <location>
        <begin position="277"/>
        <end position="295"/>
    </location>
</feature>
<evidence type="ECO:0000256" key="4">
    <source>
        <dbReference type="ARBA" id="ARBA00022692"/>
    </source>
</evidence>
<evidence type="ECO:0000256" key="9">
    <source>
        <dbReference type="SAM" id="Phobius"/>
    </source>
</evidence>
<protein>
    <submittedName>
        <fullName evidence="12">Proton-conducting transporter membrane subunit</fullName>
    </submittedName>
</protein>
<dbReference type="PANTHER" id="PTHR42682:SF4">
    <property type="entry name" value="NADH-UBIQUINONE_PLASTOQUINONE"/>
    <property type="match status" value="1"/>
</dbReference>
<feature type="transmembrane region" description="Helical" evidence="9">
    <location>
        <begin position="109"/>
        <end position="127"/>
    </location>
</feature>
<feature type="transmembrane region" description="Helical" evidence="9">
    <location>
        <begin position="6"/>
        <end position="23"/>
    </location>
</feature>
<name>A0ABT4D1U8_9CLOT</name>
<evidence type="ECO:0000256" key="8">
    <source>
        <dbReference type="RuleBase" id="RU000320"/>
    </source>
</evidence>
<feature type="transmembrane region" description="Helical" evidence="9">
    <location>
        <begin position="77"/>
        <end position="97"/>
    </location>
</feature>
<dbReference type="Pfam" id="PF00662">
    <property type="entry name" value="Proton_antipo_N"/>
    <property type="match status" value="1"/>
</dbReference>
<dbReference type="RefSeq" id="WP_268041543.1">
    <property type="nucleotide sequence ID" value="NZ_JAPQER010000006.1"/>
</dbReference>
<keyword evidence="5 9" id="KW-1133">Transmembrane helix</keyword>
<evidence type="ECO:0000256" key="5">
    <source>
        <dbReference type="ARBA" id="ARBA00022989"/>
    </source>
</evidence>
<dbReference type="PANTHER" id="PTHR42682">
    <property type="entry name" value="HYDROGENASE-4 COMPONENT F"/>
    <property type="match status" value="1"/>
</dbReference>
<keyword evidence="13" id="KW-1185">Reference proteome</keyword>
<keyword evidence="7 9" id="KW-0472">Membrane</keyword>
<feature type="transmembrane region" description="Helical" evidence="9">
    <location>
        <begin position="242"/>
        <end position="265"/>
    </location>
</feature>
<reference evidence="12" key="1">
    <citation type="submission" date="2022-12" db="EMBL/GenBank/DDBJ databases">
        <authorList>
            <person name="Wang J."/>
        </authorList>
    </citation>
    <scope>NUCLEOTIDE SEQUENCE</scope>
    <source>
        <strain evidence="12">HY-45-18</strain>
    </source>
</reference>
<evidence type="ECO:0000259" key="10">
    <source>
        <dbReference type="Pfam" id="PF00361"/>
    </source>
</evidence>
<dbReference type="InterPro" id="IPR001516">
    <property type="entry name" value="Proton_antipo_N"/>
</dbReference>
<feature type="transmembrane region" description="Helical" evidence="9">
    <location>
        <begin position="207"/>
        <end position="230"/>
    </location>
</feature>
<keyword evidence="3" id="KW-1003">Cell membrane</keyword>
<comment type="similarity">
    <text evidence="2">Belongs to the CPA3 antiporters (TC 2.A.63) subunit A family.</text>
</comment>
<evidence type="ECO:0000256" key="1">
    <source>
        <dbReference type="ARBA" id="ARBA00004651"/>
    </source>
</evidence>
<evidence type="ECO:0000259" key="11">
    <source>
        <dbReference type="Pfam" id="PF00662"/>
    </source>
</evidence>
<evidence type="ECO:0000256" key="2">
    <source>
        <dbReference type="ARBA" id="ARBA00008483"/>
    </source>
</evidence>
<comment type="subcellular location">
    <subcellularLocation>
        <location evidence="1">Cell membrane</location>
        <topology evidence="1">Multi-pass membrane protein</topology>
    </subcellularLocation>
    <subcellularLocation>
        <location evidence="8">Membrane</location>
        <topology evidence="8">Multi-pass membrane protein</topology>
    </subcellularLocation>
</comment>
<accession>A0ABT4D1U8</accession>
<dbReference type="PRINTS" id="PR01437">
    <property type="entry name" value="NUOXDRDTASE4"/>
</dbReference>
<organism evidence="12 13">
    <name type="scientific">Clostridium aestuarii</name>
    <dbReference type="NCBI Taxonomy" id="338193"/>
    <lineage>
        <taxon>Bacteria</taxon>
        <taxon>Bacillati</taxon>
        <taxon>Bacillota</taxon>
        <taxon>Clostridia</taxon>
        <taxon>Eubacteriales</taxon>
        <taxon>Clostridiaceae</taxon>
        <taxon>Clostridium</taxon>
    </lineage>
</organism>
<proteinExistence type="inferred from homology"/>
<feature type="domain" description="NADH-Ubiquinone oxidoreductase (complex I) chain 5 N-terminal" evidence="11">
    <location>
        <begin position="68"/>
        <end position="110"/>
    </location>
</feature>
<keyword evidence="4 8" id="KW-0812">Transmembrane</keyword>
<dbReference type="InterPro" id="IPR052175">
    <property type="entry name" value="ComplexI-like_HydComp"/>
</dbReference>
<evidence type="ECO:0000256" key="7">
    <source>
        <dbReference type="ARBA" id="ARBA00023136"/>
    </source>
</evidence>
<evidence type="ECO:0000256" key="3">
    <source>
        <dbReference type="ARBA" id="ARBA00022475"/>
    </source>
</evidence>
<dbReference type="InterPro" id="IPR001750">
    <property type="entry name" value="ND/Mrp_TM"/>
</dbReference>
<comment type="caution">
    <text evidence="12">The sequence shown here is derived from an EMBL/GenBank/DDBJ whole genome shotgun (WGS) entry which is preliminary data.</text>
</comment>
<feature type="transmembrane region" description="Helical" evidence="9">
    <location>
        <begin position="334"/>
        <end position="352"/>
    </location>
</feature>